<evidence type="ECO:0000256" key="1">
    <source>
        <dbReference type="ARBA" id="ARBA00022448"/>
    </source>
</evidence>
<keyword evidence="1" id="KW-0813">Transport</keyword>
<dbReference type="SUPFAM" id="SSF52540">
    <property type="entry name" value="P-loop containing nucleoside triphosphate hydrolases"/>
    <property type="match status" value="2"/>
</dbReference>
<keyword evidence="7" id="KW-1185">Reference proteome</keyword>
<name>A0A0K0FDL0_STRVS</name>
<keyword evidence="4" id="KW-0067">ATP-binding</keyword>
<dbReference type="PROSITE" id="PS50893">
    <property type="entry name" value="ABC_TRANSPORTER_2"/>
    <property type="match status" value="2"/>
</dbReference>
<feature type="transmembrane region" description="Helical" evidence="5">
    <location>
        <begin position="1266"/>
        <end position="1284"/>
    </location>
</feature>
<feature type="domain" description="ABC transporter" evidence="6">
    <location>
        <begin position="1331"/>
        <end position="1555"/>
    </location>
</feature>
<feature type="transmembrane region" description="Helical" evidence="5">
    <location>
        <begin position="266"/>
        <end position="285"/>
    </location>
</feature>
<evidence type="ECO:0000256" key="2">
    <source>
        <dbReference type="ARBA" id="ARBA00022737"/>
    </source>
</evidence>
<dbReference type="GO" id="GO:0005524">
    <property type="term" value="F:ATP binding"/>
    <property type="evidence" value="ECO:0007669"/>
    <property type="project" value="UniProtKB-KW"/>
</dbReference>
<dbReference type="InterPro" id="IPR026082">
    <property type="entry name" value="ABCA"/>
</dbReference>
<feature type="transmembrane region" description="Helical" evidence="5">
    <location>
        <begin position="338"/>
        <end position="359"/>
    </location>
</feature>
<feature type="domain" description="ABC transporter" evidence="6">
    <location>
        <begin position="511"/>
        <end position="754"/>
    </location>
</feature>
<sequence>MWGAHLFLLLCRNILFLTRSKIWLLGEILLPILLISVQYYAFFNINDDAINDVEKILYRETSPFYINGNISDIPNFATNFIPNELYSRALLLYYKKADNNSMKVFQEIHTKFRKLYGKNVYIKIMLKFSDFIDKIHSKGNVITIDDNEILLKQVVGLHIHRIRRNSINYTFYVQTLPEDAWNSDKYWFDPFLYYSKNSKKFSFSGKPEQPPYLSRGLLSYQTALLKIISNINGINKDDVFSVRFRTFPYYSEISSPKQYMFDALPFLWSISIIFTVTHSVGSIVFEKELKITSYLKVIGVANTSYYGSFYICNYIKMFTLYGLFIHPVYNILHYTNKQLAIILIIAYVSALCSFILFLSTLFRNSINSMKLTFYLWLALCFSTYITGDDQQSMFEYIYKSLNINNPFRYAIRNFAWAELRSISLDFDTIFEDPNNFIPTGYCIIMLIFDTFLYLILTLYISDVFPKDGTPSITTYEFVFGREFHIQTRSTFDFQESTPDIFNSKDQVNWDVRLRNCTKIWSSTGERALDTLSFTAKNGQITTLVGHNGAGKSTTYAILSGLTNLTSGRIYVGKENLIKNFEKFIEVIGYCPQYDAFFPHLTIFEQIFLITLLKKKIYGNIFWKKFNRENDIIYDEIMSHLKSLNLKEIMNQKPFVLPSGTKRKVSLCMALAGNPKILLLDEPRSSTDIDSNIDIDNLLKKIKKDKTIILATHILDDDISFSDKLVFLSKGYVVTSGTQKELMGKFAPGYIINVQYKNKVTHKMVNNTLNIINKIIPKGMVHNNSKLNEISYLLPSSSKNDCIRLFGVLEKEMNTIKGCGYQVFKTNFEDAYLRIDHMADMSSESFNISENAQKFANAICGVKRKKIKKCISLGFNQIKCMIYKQAIYTKRHWLQFSFQIFIPFILIMCKTAILSQNELPRSNQMIYFSHKYLQSFVLPYLVEKNKSINDGIDEGYINRSIEDITMDLNERYKNEKVTIKKIGENYNPIDFYLKYFMSEKQLGFGFEFHNPLDIYNITIRFNNIAIHSTMIGVVEYFQIFHDMYVEGNLRILSPRNINGSVITKPYSSSSSEVMPWLLDVQKDGTIVFFVLVLYCILQTSHSMIFLIDEKSSQFKHQQLSANILKKVFFLGSFIFNLIGFVFGLTFIMSGLMLLYPKFLHFKNIICFGTISIVYFMANMPFVWMFSGIFQKPLKGYLFMIAFQFLFPMLFFLFSFIIVMFFHSFLPIQGVQVIGILSPSGCLIFHLTSIAGHMTFNDIIGFSYTFNILLKIQAFRGFITYIFFWFSEDDYIQYIYHRKIKRSIKKSIRYFGSQNCKNYGNKITEKIEINGELSIHNIGKKFSKNKIIENVAFDISKNESFCLIGSNGAGKTLLFNILTKKTYPTKGDYYIKGIKLNRNQAKIGYCQQMDSFMPEFTVDQIMTFFAKLIGYVNYDEIVNEIFECFGLEKHRFKYFNKLSGGQKKRLAFSIAILTGEDILLLDEPTSSVDPKSRRFIWEFLKALKHFNRTILISTHNITECEYLCTKVGFFRKDKTFEVGSLEYLKKIFANGFIVSITIQNPSQYTWMKIEEKLMENFNASTVNFRSIKKTNEWKIIPSGSEKTWLEVNNEVEEIMKQFSKSTISQETLLTSNTEDDGNLELQAPILLAHDLSNCTFDKILFEHVIKKDSFTP</sequence>
<dbReference type="InterPro" id="IPR003593">
    <property type="entry name" value="AAA+_ATPase"/>
</dbReference>
<dbReference type="Gene3D" id="3.40.50.300">
    <property type="entry name" value="P-loop containing nucleotide triphosphate hydrolases"/>
    <property type="match status" value="2"/>
</dbReference>
<accession>A0A0K0FDL0</accession>
<dbReference type="STRING" id="75913.A0A0K0FDL0"/>
<dbReference type="PANTHER" id="PTHR19229:SF36">
    <property type="entry name" value="ATP-BINDING CASSETTE SUB-FAMILY A MEMBER 2"/>
    <property type="match status" value="1"/>
</dbReference>
<dbReference type="InterPro" id="IPR017871">
    <property type="entry name" value="ABC_transporter-like_CS"/>
</dbReference>
<dbReference type="GO" id="GO:0005319">
    <property type="term" value="F:lipid transporter activity"/>
    <property type="evidence" value="ECO:0007669"/>
    <property type="project" value="TreeGrafter"/>
</dbReference>
<dbReference type="InterPro" id="IPR003439">
    <property type="entry name" value="ABC_transporter-like_ATP-bd"/>
</dbReference>
<evidence type="ECO:0000259" key="6">
    <source>
        <dbReference type="PROSITE" id="PS50893"/>
    </source>
</evidence>
<dbReference type="GO" id="GO:0016887">
    <property type="term" value="F:ATP hydrolysis activity"/>
    <property type="evidence" value="ECO:0007669"/>
    <property type="project" value="InterPro"/>
</dbReference>
<organism evidence="7 8">
    <name type="scientific">Strongyloides venezuelensis</name>
    <name type="common">Threadworm</name>
    <dbReference type="NCBI Taxonomy" id="75913"/>
    <lineage>
        <taxon>Eukaryota</taxon>
        <taxon>Metazoa</taxon>
        <taxon>Ecdysozoa</taxon>
        <taxon>Nematoda</taxon>
        <taxon>Chromadorea</taxon>
        <taxon>Rhabditida</taxon>
        <taxon>Tylenchina</taxon>
        <taxon>Panagrolaimomorpha</taxon>
        <taxon>Strongyloidoidea</taxon>
        <taxon>Strongyloididae</taxon>
        <taxon>Strongyloides</taxon>
    </lineage>
</organism>
<evidence type="ECO:0000313" key="8">
    <source>
        <dbReference type="WBParaSite" id="SVE_0693600.1"/>
    </source>
</evidence>
<feature type="transmembrane region" description="Helical" evidence="5">
    <location>
        <begin position="1126"/>
        <end position="1154"/>
    </location>
</feature>
<dbReference type="WBParaSite" id="SVE_0693600.1">
    <property type="protein sequence ID" value="SVE_0693600.1"/>
    <property type="gene ID" value="SVE_0693600"/>
</dbReference>
<keyword evidence="3" id="KW-0547">Nucleotide-binding</keyword>
<keyword evidence="5" id="KW-0472">Membrane</keyword>
<reference evidence="7" key="1">
    <citation type="submission" date="2014-07" db="EMBL/GenBank/DDBJ databases">
        <authorList>
            <person name="Martin A.A"/>
            <person name="De Silva N."/>
        </authorList>
    </citation>
    <scope>NUCLEOTIDE SEQUENCE</scope>
</reference>
<dbReference type="InterPro" id="IPR027417">
    <property type="entry name" value="P-loop_NTPase"/>
</dbReference>
<proteinExistence type="predicted"/>
<evidence type="ECO:0000313" key="7">
    <source>
        <dbReference type="Proteomes" id="UP000035680"/>
    </source>
</evidence>
<feature type="transmembrane region" description="Helical" evidence="5">
    <location>
        <begin position="1195"/>
        <end position="1220"/>
    </location>
</feature>
<feature type="transmembrane region" description="Helical" evidence="5">
    <location>
        <begin position="1232"/>
        <end position="1254"/>
    </location>
</feature>
<evidence type="ECO:0000256" key="4">
    <source>
        <dbReference type="ARBA" id="ARBA00022840"/>
    </source>
</evidence>
<dbReference type="Pfam" id="PF00005">
    <property type="entry name" value="ABC_tran"/>
    <property type="match status" value="2"/>
</dbReference>
<keyword evidence="2" id="KW-0677">Repeat</keyword>
<dbReference type="SMART" id="SM00382">
    <property type="entry name" value="AAA"/>
    <property type="match status" value="2"/>
</dbReference>
<dbReference type="Proteomes" id="UP000035680">
    <property type="component" value="Unassembled WGS sequence"/>
</dbReference>
<keyword evidence="5" id="KW-1133">Transmembrane helix</keyword>
<dbReference type="PROSITE" id="PS00211">
    <property type="entry name" value="ABC_TRANSPORTER_1"/>
    <property type="match status" value="1"/>
</dbReference>
<dbReference type="GO" id="GO:0140359">
    <property type="term" value="F:ABC-type transporter activity"/>
    <property type="evidence" value="ECO:0007669"/>
    <property type="project" value="InterPro"/>
</dbReference>
<reference evidence="8" key="2">
    <citation type="submission" date="2015-08" db="UniProtKB">
        <authorList>
            <consortium name="WormBaseParasite"/>
        </authorList>
    </citation>
    <scope>IDENTIFICATION</scope>
</reference>
<feature type="transmembrane region" description="Helical" evidence="5">
    <location>
        <begin position="1160"/>
        <end position="1183"/>
    </location>
</feature>
<protein>
    <submittedName>
        <fullName evidence="8">ATP-binding cassette sub-family A member 2 (inferred by orthology to a human protein)</fullName>
    </submittedName>
</protein>
<evidence type="ECO:0000256" key="3">
    <source>
        <dbReference type="ARBA" id="ARBA00022741"/>
    </source>
</evidence>
<dbReference type="PANTHER" id="PTHR19229">
    <property type="entry name" value="ATP-BINDING CASSETTE TRANSPORTER SUBFAMILY A ABCA"/>
    <property type="match status" value="1"/>
</dbReference>
<dbReference type="GO" id="GO:0016020">
    <property type="term" value="C:membrane"/>
    <property type="evidence" value="ECO:0007669"/>
    <property type="project" value="InterPro"/>
</dbReference>
<feature type="transmembrane region" description="Helical" evidence="5">
    <location>
        <begin position="1085"/>
        <end position="1106"/>
    </location>
</feature>
<feature type="transmembrane region" description="Helical" evidence="5">
    <location>
        <begin position="305"/>
        <end position="326"/>
    </location>
</feature>
<feature type="transmembrane region" description="Helical" evidence="5">
    <location>
        <begin position="436"/>
        <end position="456"/>
    </location>
</feature>
<evidence type="ECO:0000256" key="5">
    <source>
        <dbReference type="SAM" id="Phobius"/>
    </source>
</evidence>
<keyword evidence="5" id="KW-0812">Transmembrane</keyword>